<dbReference type="AlphaFoldDB" id="A0AAD7UWR1"/>
<keyword evidence="1" id="KW-0479">Metal-binding</keyword>
<evidence type="ECO:0000313" key="6">
    <source>
        <dbReference type="Proteomes" id="UP001234581"/>
    </source>
</evidence>
<dbReference type="InterPro" id="IPR013083">
    <property type="entry name" value="Znf_RING/FYVE/PHD"/>
</dbReference>
<dbReference type="Pfam" id="PF00646">
    <property type="entry name" value="F-box"/>
    <property type="match status" value="1"/>
</dbReference>
<dbReference type="InterPro" id="IPR006615">
    <property type="entry name" value="Pept_C19_DUSP"/>
</dbReference>
<gene>
    <name evidence="5" type="ORF">O0I10_009575</name>
</gene>
<protein>
    <recommendedName>
        <fullName evidence="7">F-box domain-containing protein</fullName>
    </recommendedName>
</protein>
<reference evidence="5 6" key="1">
    <citation type="submission" date="2023-03" db="EMBL/GenBank/DDBJ databases">
        <title>Genome sequence of Lichtheimia ornata CBS 291.66.</title>
        <authorList>
            <person name="Mohabir J.T."/>
            <person name="Shea T.P."/>
            <person name="Kurbessoian T."/>
            <person name="Berby B."/>
            <person name="Fontaine J."/>
            <person name="Livny J."/>
            <person name="Gnirke A."/>
            <person name="Stajich J.E."/>
            <person name="Cuomo C.A."/>
        </authorList>
    </citation>
    <scope>NUCLEOTIDE SEQUENCE [LARGE SCALE GENOMIC DNA]</scope>
    <source>
        <strain evidence="5">CBS 291.66</strain>
    </source>
</reference>
<feature type="domain" description="UBP-type" evidence="3">
    <location>
        <begin position="73"/>
        <end position="188"/>
    </location>
</feature>
<dbReference type="SUPFAM" id="SSF57850">
    <property type="entry name" value="RING/U-box"/>
    <property type="match status" value="1"/>
</dbReference>
<dbReference type="GO" id="GO:0004843">
    <property type="term" value="F:cysteine-type deubiquitinase activity"/>
    <property type="evidence" value="ECO:0007669"/>
    <property type="project" value="InterPro"/>
</dbReference>
<comment type="caution">
    <text evidence="5">The sequence shown here is derived from an EMBL/GenBank/DDBJ whole genome shotgun (WGS) entry which is preliminary data.</text>
</comment>
<dbReference type="Proteomes" id="UP001234581">
    <property type="component" value="Unassembled WGS sequence"/>
</dbReference>
<dbReference type="SUPFAM" id="SSF81383">
    <property type="entry name" value="F-box domain"/>
    <property type="match status" value="1"/>
</dbReference>
<dbReference type="SUPFAM" id="SSF143791">
    <property type="entry name" value="DUSP-like"/>
    <property type="match status" value="1"/>
</dbReference>
<keyword evidence="1" id="KW-0862">Zinc</keyword>
<evidence type="ECO:0000259" key="4">
    <source>
        <dbReference type="PROSITE" id="PS51283"/>
    </source>
</evidence>
<dbReference type="PROSITE" id="PS50181">
    <property type="entry name" value="FBOX"/>
    <property type="match status" value="1"/>
</dbReference>
<dbReference type="PROSITE" id="PS50271">
    <property type="entry name" value="ZF_UBP"/>
    <property type="match status" value="1"/>
</dbReference>
<sequence>MVMILELPNEILCLILTFVPPSSGKRFLSCCHKLYQLKHDQLFWRDFARHLGIIYRDPQQTWWDLYATGDVFNICKHLHDARLMTSLLWKSDIFWKSLTTKCCQQQQQASGLCLYPYCKFAGCGDAFFSPEQYPGHLRDHYNTTGHPYVLKLSADHFLEVWCYACNKPVGFWGFPNVQKPITERYLVRMMIQALLTYPQDDHLAHKAKRARRAIERRLVVSQESHDYCYIIERKWFLKWNDFLSGLSDELPGPLQNEVLQDDQGNLKRDILLGTHFELVSGPLRSYIERAYGLYGNFVSGYELQHKHGYRQIWEAILFRRHILHRVPGQVTGPPSPPGYD</sequence>
<dbReference type="InterPro" id="IPR001607">
    <property type="entry name" value="Znf_UBP"/>
</dbReference>
<name>A0AAD7UWR1_9FUNG</name>
<dbReference type="Pfam" id="PF02148">
    <property type="entry name" value="zf-UBP"/>
    <property type="match status" value="1"/>
</dbReference>
<dbReference type="InterPro" id="IPR013087">
    <property type="entry name" value="Znf_C2H2_type"/>
</dbReference>
<feature type="domain" description="F-box" evidence="2">
    <location>
        <begin position="1"/>
        <end position="47"/>
    </location>
</feature>
<dbReference type="InterPro" id="IPR035927">
    <property type="entry name" value="DUSP-like_sf"/>
</dbReference>
<dbReference type="PROSITE" id="PS51283">
    <property type="entry name" value="DUSP"/>
    <property type="match status" value="1"/>
</dbReference>
<dbReference type="Pfam" id="PF06337">
    <property type="entry name" value="DUSP"/>
    <property type="match status" value="1"/>
</dbReference>
<feature type="domain" description="DUSP" evidence="4">
    <location>
        <begin position="205"/>
        <end position="303"/>
    </location>
</feature>
<evidence type="ECO:0000259" key="3">
    <source>
        <dbReference type="PROSITE" id="PS50271"/>
    </source>
</evidence>
<organism evidence="5 6">
    <name type="scientific">Lichtheimia ornata</name>
    <dbReference type="NCBI Taxonomy" id="688661"/>
    <lineage>
        <taxon>Eukaryota</taxon>
        <taxon>Fungi</taxon>
        <taxon>Fungi incertae sedis</taxon>
        <taxon>Mucoromycota</taxon>
        <taxon>Mucoromycotina</taxon>
        <taxon>Mucoromycetes</taxon>
        <taxon>Mucorales</taxon>
        <taxon>Lichtheimiaceae</taxon>
        <taxon>Lichtheimia</taxon>
    </lineage>
</organism>
<evidence type="ECO:0000256" key="1">
    <source>
        <dbReference type="PROSITE-ProRule" id="PRU00502"/>
    </source>
</evidence>
<evidence type="ECO:0000313" key="5">
    <source>
        <dbReference type="EMBL" id="KAJ8654685.1"/>
    </source>
</evidence>
<dbReference type="RefSeq" id="XP_058339599.1">
    <property type="nucleotide sequence ID" value="XM_058489563.1"/>
</dbReference>
<dbReference type="InterPro" id="IPR001810">
    <property type="entry name" value="F-box_dom"/>
</dbReference>
<keyword evidence="1" id="KW-0863">Zinc-finger</keyword>
<dbReference type="Gene3D" id="3.30.2230.10">
    <property type="entry name" value="DUSP-like"/>
    <property type="match status" value="1"/>
</dbReference>
<dbReference type="InterPro" id="IPR036047">
    <property type="entry name" value="F-box-like_dom_sf"/>
</dbReference>
<dbReference type="PROSITE" id="PS00028">
    <property type="entry name" value="ZINC_FINGER_C2H2_1"/>
    <property type="match status" value="1"/>
</dbReference>
<evidence type="ECO:0000259" key="2">
    <source>
        <dbReference type="PROSITE" id="PS50181"/>
    </source>
</evidence>
<dbReference type="GeneID" id="83216980"/>
<proteinExistence type="predicted"/>
<dbReference type="Gene3D" id="3.30.40.10">
    <property type="entry name" value="Zinc/RING finger domain, C3HC4 (zinc finger)"/>
    <property type="match status" value="1"/>
</dbReference>
<accession>A0AAD7UWR1</accession>
<dbReference type="EMBL" id="JARTCD010000057">
    <property type="protein sequence ID" value="KAJ8654685.1"/>
    <property type="molecule type" value="Genomic_DNA"/>
</dbReference>
<evidence type="ECO:0008006" key="7">
    <source>
        <dbReference type="Google" id="ProtNLM"/>
    </source>
</evidence>
<dbReference type="GO" id="GO:0008270">
    <property type="term" value="F:zinc ion binding"/>
    <property type="evidence" value="ECO:0007669"/>
    <property type="project" value="UniProtKB-KW"/>
</dbReference>
<keyword evidence="6" id="KW-1185">Reference proteome</keyword>